<dbReference type="EMBL" id="BRXW01000539">
    <property type="protein sequence ID" value="GMH64073.1"/>
    <property type="molecule type" value="Genomic_DNA"/>
</dbReference>
<dbReference type="AlphaFoldDB" id="A0A9W7A7H9"/>
<gene>
    <name evidence="2" type="ORF">TrLO_g12126</name>
</gene>
<accession>A0A9W7A7H9</accession>
<proteinExistence type="inferred from homology"/>
<dbReference type="PANTHER" id="PTHR21096:SF0">
    <property type="entry name" value="PROTEIN FAM136A"/>
    <property type="match status" value="1"/>
</dbReference>
<organism evidence="2 3">
    <name type="scientific">Triparma laevis f. longispina</name>
    <dbReference type="NCBI Taxonomy" id="1714387"/>
    <lineage>
        <taxon>Eukaryota</taxon>
        <taxon>Sar</taxon>
        <taxon>Stramenopiles</taxon>
        <taxon>Ochrophyta</taxon>
        <taxon>Bolidophyceae</taxon>
        <taxon>Parmales</taxon>
        <taxon>Triparmaceae</taxon>
        <taxon>Triparma</taxon>
    </lineage>
</organism>
<dbReference type="InterPro" id="IPR008560">
    <property type="entry name" value="DUF842_euk"/>
</dbReference>
<dbReference type="Pfam" id="PF05811">
    <property type="entry name" value="DUF842"/>
    <property type="match status" value="1"/>
</dbReference>
<dbReference type="Proteomes" id="UP001165122">
    <property type="component" value="Unassembled WGS sequence"/>
</dbReference>
<evidence type="ECO:0000313" key="2">
    <source>
        <dbReference type="EMBL" id="GMH64073.1"/>
    </source>
</evidence>
<reference evidence="3" key="1">
    <citation type="journal article" date="2023" name="Commun. Biol.">
        <title>Genome analysis of Parmales, the sister group of diatoms, reveals the evolutionary specialization of diatoms from phago-mixotrophs to photoautotrophs.</title>
        <authorList>
            <person name="Ban H."/>
            <person name="Sato S."/>
            <person name="Yoshikawa S."/>
            <person name="Yamada K."/>
            <person name="Nakamura Y."/>
            <person name="Ichinomiya M."/>
            <person name="Sato N."/>
            <person name="Blanc-Mathieu R."/>
            <person name="Endo H."/>
            <person name="Kuwata A."/>
            <person name="Ogata H."/>
        </authorList>
    </citation>
    <scope>NUCLEOTIDE SEQUENCE [LARGE SCALE GENOMIC DNA]</scope>
    <source>
        <strain evidence="3">NIES 3700</strain>
    </source>
</reference>
<keyword evidence="3" id="KW-1185">Reference proteome</keyword>
<sequence>MSSTVQHQLQTVVDSTLETLSVRTIRPLQKKSYLCAASCFDKHTSPSTLENCVQKCQLITQLTGQIVQAEIGEMQQRIQREMVSCEDKVRDAGITDQDKAQKMYAACGDDILKGWVKKVPEVGKRIESRIKSEASKL</sequence>
<evidence type="ECO:0000313" key="3">
    <source>
        <dbReference type="Proteomes" id="UP001165122"/>
    </source>
</evidence>
<protein>
    <submittedName>
        <fullName evidence="2">Uncharacterized protein</fullName>
    </submittedName>
</protein>
<dbReference type="OrthoDB" id="9975421at2759"/>
<name>A0A9W7A7H9_9STRA</name>
<comment type="similarity">
    <text evidence="1">Belongs to the FAM136 family.</text>
</comment>
<evidence type="ECO:0000256" key="1">
    <source>
        <dbReference type="ARBA" id="ARBA00009952"/>
    </source>
</evidence>
<comment type="caution">
    <text evidence="2">The sequence shown here is derived from an EMBL/GenBank/DDBJ whole genome shotgun (WGS) entry which is preliminary data.</text>
</comment>
<dbReference type="PANTHER" id="PTHR21096">
    <property type="entry name" value="PROTEIN FAM136A"/>
    <property type="match status" value="1"/>
</dbReference>
<dbReference type="GO" id="GO:0005737">
    <property type="term" value="C:cytoplasm"/>
    <property type="evidence" value="ECO:0007669"/>
    <property type="project" value="TreeGrafter"/>
</dbReference>